<dbReference type="PANTHER" id="PTHR26379:SF469">
    <property type="entry name" value="MAB1"/>
    <property type="match status" value="1"/>
</dbReference>
<evidence type="ECO:0000313" key="4">
    <source>
        <dbReference type="EMBL" id="KAJ3703543.1"/>
    </source>
</evidence>
<dbReference type="AlphaFoldDB" id="A0AAD6EWD3"/>
<feature type="domain" description="BTB" evidence="2">
    <location>
        <begin position="189"/>
        <end position="257"/>
    </location>
</feature>
<dbReference type="InterPro" id="IPR011333">
    <property type="entry name" value="SKP1/BTB/POZ_sf"/>
</dbReference>
<dbReference type="Gene3D" id="2.60.210.10">
    <property type="entry name" value="Apoptosis, Tumor Necrosis Factor Receptor Associated Protein 2, Chain A"/>
    <property type="match status" value="1"/>
</dbReference>
<dbReference type="Pfam" id="PF22486">
    <property type="entry name" value="MATH_2"/>
    <property type="match status" value="1"/>
</dbReference>
<reference evidence="4 5" key="1">
    <citation type="journal article" date="2022" name="Cell">
        <title>Repeat-based holocentromeres influence genome architecture and karyotype evolution.</title>
        <authorList>
            <person name="Hofstatter P.G."/>
            <person name="Thangavel G."/>
            <person name="Lux T."/>
            <person name="Neumann P."/>
            <person name="Vondrak T."/>
            <person name="Novak P."/>
            <person name="Zhang M."/>
            <person name="Costa L."/>
            <person name="Castellani M."/>
            <person name="Scott A."/>
            <person name="Toegelov H."/>
            <person name="Fuchs J."/>
            <person name="Mata-Sucre Y."/>
            <person name="Dias Y."/>
            <person name="Vanzela A.L.L."/>
            <person name="Huettel B."/>
            <person name="Almeida C.C.S."/>
            <person name="Simkova H."/>
            <person name="Souza G."/>
            <person name="Pedrosa-Harand A."/>
            <person name="Macas J."/>
            <person name="Mayer K.F.X."/>
            <person name="Houben A."/>
            <person name="Marques A."/>
        </authorList>
    </citation>
    <scope>NUCLEOTIDE SEQUENCE [LARGE SCALE GENOMIC DNA]</scope>
    <source>
        <strain evidence="4">RhyTen1mFocal</strain>
    </source>
</reference>
<evidence type="ECO:0000259" key="2">
    <source>
        <dbReference type="PROSITE" id="PS50097"/>
    </source>
</evidence>
<dbReference type="CDD" id="cd00121">
    <property type="entry name" value="MATH"/>
    <property type="match status" value="1"/>
</dbReference>
<dbReference type="PROSITE" id="PS50144">
    <property type="entry name" value="MATH"/>
    <property type="match status" value="1"/>
</dbReference>
<comment type="pathway">
    <text evidence="1">Protein modification; protein ubiquitination.</text>
</comment>
<dbReference type="InterPro" id="IPR008974">
    <property type="entry name" value="TRAF-like"/>
</dbReference>
<dbReference type="PANTHER" id="PTHR26379">
    <property type="entry name" value="BTB/POZ AND MATH DOMAIN-CONTAINING PROTEIN 1"/>
    <property type="match status" value="1"/>
</dbReference>
<dbReference type="Proteomes" id="UP001210211">
    <property type="component" value="Unassembled WGS sequence"/>
</dbReference>
<evidence type="ECO:0000313" key="5">
    <source>
        <dbReference type="Proteomes" id="UP001210211"/>
    </source>
</evidence>
<dbReference type="PROSITE" id="PS50097">
    <property type="entry name" value="BTB"/>
    <property type="match status" value="1"/>
</dbReference>
<dbReference type="InterPro" id="IPR002083">
    <property type="entry name" value="MATH/TRAF_dom"/>
</dbReference>
<dbReference type="GO" id="GO:0016567">
    <property type="term" value="P:protein ubiquitination"/>
    <property type="evidence" value="ECO:0007669"/>
    <property type="project" value="InterPro"/>
</dbReference>
<proteinExistence type="predicted"/>
<organism evidence="4 5">
    <name type="scientific">Rhynchospora tenuis</name>
    <dbReference type="NCBI Taxonomy" id="198213"/>
    <lineage>
        <taxon>Eukaryota</taxon>
        <taxon>Viridiplantae</taxon>
        <taxon>Streptophyta</taxon>
        <taxon>Embryophyta</taxon>
        <taxon>Tracheophyta</taxon>
        <taxon>Spermatophyta</taxon>
        <taxon>Magnoliopsida</taxon>
        <taxon>Liliopsida</taxon>
        <taxon>Poales</taxon>
        <taxon>Cyperaceae</taxon>
        <taxon>Cyperoideae</taxon>
        <taxon>Rhynchosporeae</taxon>
        <taxon>Rhynchospora</taxon>
    </lineage>
</organism>
<dbReference type="SMART" id="SM00061">
    <property type="entry name" value="MATH"/>
    <property type="match status" value="1"/>
</dbReference>
<protein>
    <submittedName>
        <fullName evidence="4">Uncharacterized protein</fullName>
    </submittedName>
</protein>
<evidence type="ECO:0000256" key="1">
    <source>
        <dbReference type="ARBA" id="ARBA00004906"/>
    </source>
</evidence>
<evidence type="ECO:0000259" key="3">
    <source>
        <dbReference type="PROSITE" id="PS50144"/>
    </source>
</evidence>
<dbReference type="SMART" id="SM00225">
    <property type="entry name" value="BTB"/>
    <property type="match status" value="1"/>
</dbReference>
<comment type="caution">
    <text evidence="4">The sequence shown here is derived from an EMBL/GenBank/DDBJ whole genome shotgun (WGS) entry which is preliminary data.</text>
</comment>
<sequence>MGNTSSARHSHKGSSVTISTLRAKSETGSYLIKVVGYNSLTKGIGIGEFICSDVFTVGGYRWQIKFYPAGETIENEKFIGLFLELQSAATDVKAKYAFTILRQNNVFSHISRTAPVSNFNNTDNISWGYSKFVERSKFEDSKYLKNDAFIIKCTITLVNLKATTTYSITAPPSNLSRHFVHLLESGHGSDVTFVVKGEEFKAHRCVLAARSAVFSAKLLGCMKDVDRKKTITIHDIEPETFKSMLYFVYSDSLPYFKKQDLRLMAQHLLIAADR</sequence>
<name>A0AAD6EWD3_9POAL</name>
<dbReference type="SUPFAM" id="SSF54695">
    <property type="entry name" value="POZ domain"/>
    <property type="match status" value="1"/>
</dbReference>
<feature type="domain" description="MATH" evidence="3">
    <location>
        <begin position="27"/>
        <end position="155"/>
    </location>
</feature>
<accession>A0AAD6EWD3</accession>
<dbReference type="Pfam" id="PF00651">
    <property type="entry name" value="BTB"/>
    <property type="match status" value="1"/>
</dbReference>
<gene>
    <name evidence="4" type="ORF">LUZ61_007248</name>
</gene>
<dbReference type="InterPro" id="IPR045005">
    <property type="entry name" value="BPM1-6"/>
</dbReference>
<dbReference type="SUPFAM" id="SSF49599">
    <property type="entry name" value="TRAF domain-like"/>
    <property type="match status" value="1"/>
</dbReference>
<keyword evidence="5" id="KW-1185">Reference proteome</keyword>
<dbReference type="InterPro" id="IPR000210">
    <property type="entry name" value="BTB/POZ_dom"/>
</dbReference>
<dbReference type="EMBL" id="JAMRDG010000001">
    <property type="protein sequence ID" value="KAJ3703543.1"/>
    <property type="molecule type" value="Genomic_DNA"/>
</dbReference>
<dbReference type="Gene3D" id="3.30.710.10">
    <property type="entry name" value="Potassium Channel Kv1.1, Chain A"/>
    <property type="match status" value="1"/>
</dbReference>